<dbReference type="EMBL" id="JBIAQY010000002">
    <property type="protein sequence ID" value="MFF3567733.1"/>
    <property type="molecule type" value="Genomic_DNA"/>
</dbReference>
<dbReference type="PANTHER" id="PTHR46268:SF27">
    <property type="entry name" value="UNIVERSAL STRESS PROTEIN RV2623"/>
    <property type="match status" value="1"/>
</dbReference>
<organism evidence="5 6">
    <name type="scientific">Nocardia jiangxiensis</name>
    <dbReference type="NCBI Taxonomy" id="282685"/>
    <lineage>
        <taxon>Bacteria</taxon>
        <taxon>Bacillati</taxon>
        <taxon>Actinomycetota</taxon>
        <taxon>Actinomycetes</taxon>
        <taxon>Mycobacteriales</taxon>
        <taxon>Nocardiaceae</taxon>
        <taxon>Nocardia</taxon>
    </lineage>
</organism>
<dbReference type="Proteomes" id="UP001601992">
    <property type="component" value="Unassembled WGS sequence"/>
</dbReference>
<dbReference type="PRINTS" id="PR01438">
    <property type="entry name" value="UNVRSLSTRESS"/>
</dbReference>
<dbReference type="RefSeq" id="WP_040831898.1">
    <property type="nucleotide sequence ID" value="NZ_JBIAQY010000002.1"/>
</dbReference>
<evidence type="ECO:0000256" key="3">
    <source>
        <dbReference type="ARBA" id="ARBA00022840"/>
    </source>
</evidence>
<dbReference type="Gene3D" id="3.40.50.620">
    <property type="entry name" value="HUPs"/>
    <property type="match status" value="2"/>
</dbReference>
<keyword evidence="3" id="KW-0067">ATP-binding</keyword>
<dbReference type="Pfam" id="PF00582">
    <property type="entry name" value="Usp"/>
    <property type="match status" value="2"/>
</dbReference>
<dbReference type="PANTHER" id="PTHR46268">
    <property type="entry name" value="STRESS RESPONSE PROTEIN NHAX"/>
    <property type="match status" value="1"/>
</dbReference>
<proteinExistence type="inferred from homology"/>
<sequence>MSIRFEDDTRHLATAPVVVGVDGSEAADAAVTWAAETAAQRGRELRIVHGLDLAEMRRIFEPYDVLEPSVFDTLRARGAELVTRCAQRALDTAPGLRVRTEVSKSDPVRMLLGYGGMAYLVVIGASGATGLAAHAGSTMLAATSHAEGITVVVRGDPEAGGHVRREGPVVVGLDCGPAGERALAVAFEEAAERRSELVAVHVWDEMNFGRYAGESYSLYPPPNVEIREEALVAERLAGWREKYPDVLVNSRVYPTDAAATLLAWSRSARLVVSGSRGRGRLASLLLGSTSNALVQHARCPVMVAHPDDRDRS</sequence>
<keyword evidence="2" id="KW-0547">Nucleotide-binding</keyword>
<name>A0ABW6RUP2_9NOCA</name>
<comment type="similarity">
    <text evidence="1">Belongs to the universal stress protein A family.</text>
</comment>
<evidence type="ECO:0000259" key="4">
    <source>
        <dbReference type="Pfam" id="PF00582"/>
    </source>
</evidence>
<dbReference type="InterPro" id="IPR014729">
    <property type="entry name" value="Rossmann-like_a/b/a_fold"/>
</dbReference>
<evidence type="ECO:0000313" key="5">
    <source>
        <dbReference type="EMBL" id="MFF3567733.1"/>
    </source>
</evidence>
<evidence type="ECO:0000256" key="2">
    <source>
        <dbReference type="ARBA" id="ARBA00022741"/>
    </source>
</evidence>
<feature type="domain" description="UspA" evidence="4">
    <location>
        <begin position="168"/>
        <end position="304"/>
    </location>
</feature>
<reference evidence="5 6" key="1">
    <citation type="submission" date="2024-10" db="EMBL/GenBank/DDBJ databases">
        <title>The Natural Products Discovery Center: Release of the First 8490 Sequenced Strains for Exploring Actinobacteria Biosynthetic Diversity.</title>
        <authorList>
            <person name="Kalkreuter E."/>
            <person name="Kautsar S.A."/>
            <person name="Yang D."/>
            <person name="Bader C.D."/>
            <person name="Teijaro C.N."/>
            <person name="Fluegel L."/>
            <person name="Davis C.M."/>
            <person name="Simpson J.R."/>
            <person name="Lauterbach L."/>
            <person name="Steele A.D."/>
            <person name="Gui C."/>
            <person name="Meng S."/>
            <person name="Li G."/>
            <person name="Viehrig K."/>
            <person name="Ye F."/>
            <person name="Su P."/>
            <person name="Kiefer A.F."/>
            <person name="Nichols A."/>
            <person name="Cepeda A.J."/>
            <person name="Yan W."/>
            <person name="Fan B."/>
            <person name="Jiang Y."/>
            <person name="Adhikari A."/>
            <person name="Zheng C.-J."/>
            <person name="Schuster L."/>
            <person name="Cowan T.M."/>
            <person name="Smanski M.J."/>
            <person name="Chevrette M.G."/>
            <person name="De Carvalho L.P.S."/>
            <person name="Shen B."/>
        </authorList>
    </citation>
    <scope>NUCLEOTIDE SEQUENCE [LARGE SCALE GENOMIC DNA]</scope>
    <source>
        <strain evidence="5 6">NPDC002593</strain>
    </source>
</reference>
<keyword evidence="6" id="KW-1185">Reference proteome</keyword>
<accession>A0ABW6RUP2</accession>
<protein>
    <submittedName>
        <fullName evidence="5">Universal stress protein</fullName>
    </submittedName>
</protein>
<gene>
    <name evidence="5" type="ORF">ACFYXQ_08095</name>
</gene>
<evidence type="ECO:0000256" key="1">
    <source>
        <dbReference type="ARBA" id="ARBA00008791"/>
    </source>
</evidence>
<dbReference type="InterPro" id="IPR006015">
    <property type="entry name" value="Universal_stress_UspA"/>
</dbReference>
<comment type="caution">
    <text evidence="5">The sequence shown here is derived from an EMBL/GenBank/DDBJ whole genome shotgun (WGS) entry which is preliminary data.</text>
</comment>
<feature type="domain" description="UspA" evidence="4">
    <location>
        <begin position="16"/>
        <end position="153"/>
    </location>
</feature>
<evidence type="ECO:0000313" key="6">
    <source>
        <dbReference type="Proteomes" id="UP001601992"/>
    </source>
</evidence>
<dbReference type="InterPro" id="IPR006016">
    <property type="entry name" value="UspA"/>
</dbReference>
<dbReference type="SUPFAM" id="SSF52402">
    <property type="entry name" value="Adenine nucleotide alpha hydrolases-like"/>
    <property type="match status" value="2"/>
</dbReference>